<reference evidence="5" key="1">
    <citation type="journal article" date="2019" name="Int. J. Syst. Evol. Microbiol.">
        <title>The Global Catalogue of Microorganisms (GCM) 10K type strain sequencing project: providing services to taxonomists for standard genome sequencing and annotation.</title>
        <authorList>
            <consortium name="The Broad Institute Genomics Platform"/>
            <consortium name="The Broad Institute Genome Sequencing Center for Infectious Disease"/>
            <person name="Wu L."/>
            <person name="Ma J."/>
        </authorList>
    </citation>
    <scope>NUCLEOTIDE SEQUENCE [LARGE SCALE GENOMIC DNA]</scope>
    <source>
        <strain evidence="5">CCUG 49339</strain>
    </source>
</reference>
<organism evidence="4 5">
    <name type="scientific">Bacillus salitolerans</name>
    <dbReference type="NCBI Taxonomy" id="1437434"/>
    <lineage>
        <taxon>Bacteria</taxon>
        <taxon>Bacillati</taxon>
        <taxon>Bacillota</taxon>
        <taxon>Bacilli</taxon>
        <taxon>Bacillales</taxon>
        <taxon>Bacillaceae</taxon>
        <taxon>Bacillus</taxon>
    </lineage>
</organism>
<evidence type="ECO:0000313" key="4">
    <source>
        <dbReference type="EMBL" id="MFD1738745.1"/>
    </source>
</evidence>
<sequence length="432" mass="49127">MFEKEETQLNKIKDHYDDLDIPSTIDDYILAGIHKGKSIRKRVTSWRLVSLIASILLIGSFSMIQVSPIFAGYLSNIPGFEKVIEAIRFDKGLLSAVEHDFLQPINISDEHDGMKVTVDSIIVDEEKLVLFYTLESDRDREHVMLSQIQFKDKEKNQELGVSHSIESISVKANEPASGTIDFYQIEGWPTSVEISLKVDKNSESVYVFPFSIDKEKFEGLKEEYILNKTVTIENQEITFEKVIIHPTRIAVHLSFNPNNDKEIFNFEDLRIVDGKGESWGSANGIVASYPSEHEWIVYLQSNYFSNPDELYLEFSSVRALDKDEIEVVVDTEQEKILKSPADGRILDVQLNDDMLSFTLKVDPFTEGEGYTYNLFKSEFVDATGATFSASGSFASKQKSGIHLDSLDFQSPITLTIGNYPSRLKEHIRFQIK</sequence>
<protein>
    <submittedName>
        <fullName evidence="4">DUF4179 domain-containing protein</fullName>
    </submittedName>
</protein>
<keyword evidence="1" id="KW-0472">Membrane</keyword>
<dbReference type="EMBL" id="JBHUEM010000046">
    <property type="protein sequence ID" value="MFD1738745.1"/>
    <property type="molecule type" value="Genomic_DNA"/>
</dbReference>
<comment type="caution">
    <text evidence="4">The sequence shown here is derived from an EMBL/GenBank/DDBJ whole genome shotgun (WGS) entry which is preliminary data.</text>
</comment>
<name>A0ABW4LX98_9BACI</name>
<evidence type="ECO:0000259" key="3">
    <source>
        <dbReference type="Pfam" id="PF18705"/>
    </source>
</evidence>
<evidence type="ECO:0000313" key="5">
    <source>
        <dbReference type="Proteomes" id="UP001597214"/>
    </source>
</evidence>
<evidence type="ECO:0000259" key="2">
    <source>
        <dbReference type="Pfam" id="PF13786"/>
    </source>
</evidence>
<dbReference type="Pfam" id="PF18705">
    <property type="entry name" value="DUF5643"/>
    <property type="match status" value="1"/>
</dbReference>
<keyword evidence="1" id="KW-1133">Transmembrane helix</keyword>
<feature type="domain" description="DUF4179" evidence="2">
    <location>
        <begin position="45"/>
        <end position="136"/>
    </location>
</feature>
<dbReference type="Proteomes" id="UP001597214">
    <property type="component" value="Unassembled WGS sequence"/>
</dbReference>
<keyword evidence="5" id="KW-1185">Reference proteome</keyword>
<feature type="domain" description="DUF5643" evidence="3">
    <location>
        <begin position="222"/>
        <end position="327"/>
    </location>
</feature>
<accession>A0ABW4LX98</accession>
<proteinExistence type="predicted"/>
<dbReference type="InterPro" id="IPR025436">
    <property type="entry name" value="DUF4179"/>
</dbReference>
<gene>
    <name evidence="4" type="ORF">ACFSCX_19700</name>
</gene>
<dbReference type="RefSeq" id="WP_377929965.1">
    <property type="nucleotide sequence ID" value="NZ_JBHUEM010000046.1"/>
</dbReference>
<keyword evidence="1" id="KW-0812">Transmembrane</keyword>
<dbReference type="Pfam" id="PF13786">
    <property type="entry name" value="DUF4179"/>
    <property type="match status" value="1"/>
</dbReference>
<evidence type="ECO:0000256" key="1">
    <source>
        <dbReference type="SAM" id="Phobius"/>
    </source>
</evidence>
<feature type="transmembrane region" description="Helical" evidence="1">
    <location>
        <begin position="48"/>
        <end position="74"/>
    </location>
</feature>
<dbReference type="Gene3D" id="2.60.40.1630">
    <property type="entry name" value="bacillus anthracis domain"/>
    <property type="match status" value="1"/>
</dbReference>
<dbReference type="InterPro" id="IPR040680">
    <property type="entry name" value="DUF5643"/>
</dbReference>